<feature type="compositionally biased region" description="Basic and acidic residues" evidence="1">
    <location>
        <begin position="168"/>
        <end position="197"/>
    </location>
</feature>
<keyword evidence="2" id="KW-0732">Signal</keyword>
<feature type="signal peptide" evidence="2">
    <location>
        <begin position="1"/>
        <end position="24"/>
    </location>
</feature>
<dbReference type="AlphaFoldDB" id="A0A1W1UVF4"/>
<evidence type="ECO:0000313" key="4">
    <source>
        <dbReference type="Proteomes" id="UP000192266"/>
    </source>
</evidence>
<feature type="region of interest" description="Disordered" evidence="1">
    <location>
        <begin position="165"/>
        <end position="197"/>
    </location>
</feature>
<dbReference type="Proteomes" id="UP000192266">
    <property type="component" value="Unassembled WGS sequence"/>
</dbReference>
<evidence type="ECO:0000256" key="1">
    <source>
        <dbReference type="SAM" id="MobiDB-lite"/>
    </source>
</evidence>
<gene>
    <name evidence="3" type="ORF">SAMN00120144_3165</name>
</gene>
<evidence type="ECO:0000313" key="3">
    <source>
        <dbReference type="EMBL" id="SMB85077.1"/>
    </source>
</evidence>
<feature type="chain" id="PRO_5012596675" description="Outer membrane protein beta-barrel domain-containing protein" evidence="2">
    <location>
        <begin position="25"/>
        <end position="197"/>
    </location>
</feature>
<organism evidence="3 4">
    <name type="scientific">Hymenobacter roseosalivarius DSM 11622</name>
    <dbReference type="NCBI Taxonomy" id="645990"/>
    <lineage>
        <taxon>Bacteria</taxon>
        <taxon>Pseudomonadati</taxon>
        <taxon>Bacteroidota</taxon>
        <taxon>Cytophagia</taxon>
        <taxon>Cytophagales</taxon>
        <taxon>Hymenobacteraceae</taxon>
        <taxon>Hymenobacter</taxon>
    </lineage>
</organism>
<evidence type="ECO:0000256" key="2">
    <source>
        <dbReference type="SAM" id="SignalP"/>
    </source>
</evidence>
<dbReference type="EMBL" id="FWWW01000042">
    <property type="protein sequence ID" value="SMB85077.1"/>
    <property type="molecule type" value="Genomic_DNA"/>
</dbReference>
<dbReference type="RefSeq" id="WP_143434742.1">
    <property type="nucleotide sequence ID" value="NZ_FWWW01000042.1"/>
</dbReference>
<reference evidence="3 4" key="1">
    <citation type="submission" date="2017-04" db="EMBL/GenBank/DDBJ databases">
        <authorList>
            <person name="Afonso C.L."/>
            <person name="Miller P.J."/>
            <person name="Scott M.A."/>
            <person name="Spackman E."/>
            <person name="Goraichik I."/>
            <person name="Dimitrov K.M."/>
            <person name="Suarez D.L."/>
            <person name="Swayne D.E."/>
        </authorList>
    </citation>
    <scope>NUCLEOTIDE SEQUENCE [LARGE SCALE GENOMIC DNA]</scope>
    <source>
        <strain evidence="3 4">DSM 11622</strain>
    </source>
</reference>
<proteinExistence type="predicted"/>
<dbReference type="OrthoDB" id="963987at2"/>
<sequence length="197" mass="22114">MMFFLYTRVVFTALLMLMTLAASAQKYRTAAGLRVGRDNFGVTVQQKIFERTTLEGIGLIGTREVSATLLAEQHFGLLGKSLNYYLGAGAHIGTQKDDGGFGGFDGIAGVEYKIAFVPVVLSLDIKPSVEISSDDWFRFPAALSVRYILIKDKKEGFLNGVFGDGDDRDDRRRQRERDQKKRDRNKDDSPRRGLFDF</sequence>
<keyword evidence="4" id="KW-1185">Reference proteome</keyword>
<evidence type="ECO:0008006" key="5">
    <source>
        <dbReference type="Google" id="ProtNLM"/>
    </source>
</evidence>
<accession>A0A1W1UVF4</accession>
<protein>
    <recommendedName>
        <fullName evidence="5">Outer membrane protein beta-barrel domain-containing protein</fullName>
    </recommendedName>
</protein>
<name>A0A1W1UVF4_9BACT</name>
<dbReference type="STRING" id="645990.SAMN00120144_3165"/>